<feature type="domain" description="Radical SAM core" evidence="1">
    <location>
        <begin position="174"/>
        <end position="439"/>
    </location>
</feature>
<dbReference type="SUPFAM" id="SSF102114">
    <property type="entry name" value="Radical SAM enzymes"/>
    <property type="match status" value="1"/>
</dbReference>
<dbReference type="Gene3D" id="3.80.30.20">
    <property type="entry name" value="tm_1862 like domain"/>
    <property type="match status" value="1"/>
</dbReference>
<evidence type="ECO:0000259" key="1">
    <source>
        <dbReference type="PROSITE" id="PS51918"/>
    </source>
</evidence>
<dbReference type="InterPro" id="IPR007197">
    <property type="entry name" value="rSAM"/>
</dbReference>
<evidence type="ECO:0000313" key="3">
    <source>
        <dbReference type="Proteomes" id="UP001141336"/>
    </source>
</evidence>
<protein>
    <submittedName>
        <fullName evidence="2">Radical SAM protein</fullName>
    </submittedName>
</protein>
<evidence type="ECO:0000313" key="2">
    <source>
        <dbReference type="EMBL" id="MCZ0861956.1"/>
    </source>
</evidence>
<dbReference type="PANTHER" id="PTHR43324">
    <property type="match status" value="1"/>
</dbReference>
<dbReference type="InterPro" id="IPR058240">
    <property type="entry name" value="rSAM_sf"/>
</dbReference>
<dbReference type="Proteomes" id="UP001141336">
    <property type="component" value="Unassembled WGS sequence"/>
</dbReference>
<reference evidence="2" key="1">
    <citation type="submission" date="2022-12" db="EMBL/GenBank/DDBJ databases">
        <title>Isolation and characterisation of novel Methanocorpusculum spp. from native Australian herbivores indicates the genus is ancestrally host-associated.</title>
        <authorList>
            <person name="Volmer J.G."/>
            <person name="Soo R.M."/>
            <person name="Evans P.N."/>
            <person name="Hoedt E.C."/>
            <person name="Astorga Alsina A.L."/>
            <person name="Woodcroft B.J."/>
            <person name="Tyson G.W."/>
            <person name="Hugenholtz P."/>
            <person name="Morrison M."/>
        </authorList>
    </citation>
    <scope>NUCLEOTIDE SEQUENCE</scope>
    <source>
        <strain evidence="2">CW153</strain>
    </source>
</reference>
<name>A0ABT4IJP8_9EURY</name>
<dbReference type="SMART" id="SM00729">
    <property type="entry name" value="Elp3"/>
    <property type="match status" value="1"/>
</dbReference>
<accession>A0ABT4IJP8</accession>
<dbReference type="PROSITE" id="PS51918">
    <property type="entry name" value="RADICAL_SAM"/>
    <property type="match status" value="1"/>
</dbReference>
<dbReference type="RefSeq" id="WP_268922153.1">
    <property type="nucleotide sequence ID" value="NZ_JAPTGC010000002.1"/>
</dbReference>
<dbReference type="InterPro" id="IPR023404">
    <property type="entry name" value="rSAM_horseshoe"/>
</dbReference>
<dbReference type="SFLD" id="SFLDG01082">
    <property type="entry name" value="B12-binding_domain_containing"/>
    <property type="match status" value="1"/>
</dbReference>
<dbReference type="CDD" id="cd01335">
    <property type="entry name" value="Radical_SAM"/>
    <property type="match status" value="1"/>
</dbReference>
<keyword evidence="3" id="KW-1185">Reference proteome</keyword>
<dbReference type="EMBL" id="JAPTGC010000002">
    <property type="protein sequence ID" value="MCZ0861956.1"/>
    <property type="molecule type" value="Genomic_DNA"/>
</dbReference>
<organism evidence="2 3">
    <name type="scientific">Methanocorpusculum vombati</name>
    <dbReference type="NCBI Taxonomy" id="3002864"/>
    <lineage>
        <taxon>Archaea</taxon>
        <taxon>Methanobacteriati</taxon>
        <taxon>Methanobacteriota</taxon>
        <taxon>Stenosarchaea group</taxon>
        <taxon>Methanomicrobia</taxon>
        <taxon>Methanomicrobiales</taxon>
        <taxon>Methanocorpusculaceae</taxon>
        <taxon>Methanocorpusculum</taxon>
    </lineage>
</organism>
<dbReference type="InterPro" id="IPR006638">
    <property type="entry name" value="Elp3/MiaA/NifB-like_rSAM"/>
</dbReference>
<gene>
    <name evidence="2" type="ORF">O0S09_01620</name>
</gene>
<comment type="caution">
    <text evidence="2">The sequence shown here is derived from an EMBL/GenBank/DDBJ whole genome shotgun (WGS) entry which is preliminary data.</text>
</comment>
<proteinExistence type="predicted"/>
<dbReference type="SFLD" id="SFLDS00029">
    <property type="entry name" value="Radical_SAM"/>
    <property type="match status" value="1"/>
</dbReference>
<sequence>MTSDAIIIDGYVDEPACLGVPPYISPYIRTVAGVFAERGITPDYVTIDQLRHDPLKVAGLCAYSYVVMIAGVTVPGKYLAGTPATLTELQQIGFTLRGRTVSLLGGPIGFGYSPQGGARAIAQAVSGWSAMLRGEPAAALDAYLSGGEPEGVCRYPDYDRWAVLGADIIRKHPLYPRVMCELETAKGCSHAVTGGCSFCTEPFYGLPNRRDVSGITGEVAALAAAGAEHFRLGRQPDLLAFGTTGGAEFPRPDPDALRQLFDGIRHAAPSLRTLHIDNVNPGTIARHEEASREALSVIVAGHTAGDIAAFGIESADPAVVAANNLKGDADAVFRAVEIVNEVGAVRRDGIPELLPGLNFISGLAGETAETFLQNEAFLQRILDAGLMVRRVNIRQLMPFEGTRAYTDNTLGQHDREFRQFKERVRATFDVPMLERVFPLGTVLRDVVIEVSGQVSFGRQMGTYPILCGVPLQLPVGTVLDAAVVSYGQRSVTALPVPIEINRLSPAALKWLPGISKKSAATVAARRPYADAAAFLSVVSADAVRPLLPFMRF</sequence>
<dbReference type="PANTHER" id="PTHR43324:SF1">
    <property type="entry name" value="RADICAL SAM CORE DOMAIN-CONTAINING PROTEIN"/>
    <property type="match status" value="1"/>
</dbReference>